<organism evidence="1 2">
    <name type="scientific">Clarias magur</name>
    <name type="common">Asian catfish</name>
    <name type="synonym">Macropteronotus magur</name>
    <dbReference type="NCBI Taxonomy" id="1594786"/>
    <lineage>
        <taxon>Eukaryota</taxon>
        <taxon>Metazoa</taxon>
        <taxon>Chordata</taxon>
        <taxon>Craniata</taxon>
        <taxon>Vertebrata</taxon>
        <taxon>Euteleostomi</taxon>
        <taxon>Actinopterygii</taxon>
        <taxon>Neopterygii</taxon>
        <taxon>Teleostei</taxon>
        <taxon>Ostariophysi</taxon>
        <taxon>Siluriformes</taxon>
        <taxon>Clariidae</taxon>
        <taxon>Clarias</taxon>
    </lineage>
</organism>
<keyword evidence="1" id="KW-0808">Transferase</keyword>
<dbReference type="Proteomes" id="UP000727407">
    <property type="component" value="Unassembled WGS sequence"/>
</dbReference>
<keyword evidence="2" id="KW-1185">Reference proteome</keyword>
<proteinExistence type="predicted"/>
<gene>
    <name evidence="1" type="primary">fer5</name>
    <name evidence="1" type="ORF">DAT39_005711</name>
</gene>
<comment type="caution">
    <text evidence="1">The sequence shown here is derived from an EMBL/GenBank/DDBJ whole genome shotgun (WGS) entry which is preliminary data.</text>
</comment>
<accession>A0A8J4U2J9</accession>
<dbReference type="GO" id="GO:0016746">
    <property type="term" value="F:acyltransferase activity"/>
    <property type="evidence" value="ECO:0007669"/>
    <property type="project" value="UniProtKB-KW"/>
</dbReference>
<dbReference type="EMBL" id="QNUK01000055">
    <property type="protein sequence ID" value="KAF5904570.1"/>
    <property type="molecule type" value="Genomic_DNA"/>
</dbReference>
<dbReference type="AlphaFoldDB" id="A0A8J4U2J9"/>
<reference evidence="1" key="1">
    <citation type="submission" date="2020-07" db="EMBL/GenBank/DDBJ databases">
        <title>Clarias magur genome sequencing, assembly and annotation.</title>
        <authorList>
            <person name="Kushwaha B."/>
            <person name="Kumar R."/>
            <person name="Das P."/>
            <person name="Joshi C.G."/>
            <person name="Kumar D."/>
            <person name="Nagpure N.S."/>
            <person name="Pandey M."/>
            <person name="Agarwal S."/>
            <person name="Srivastava S."/>
            <person name="Singh M."/>
            <person name="Sahoo L."/>
            <person name="Jayasankar P."/>
            <person name="Meher P.K."/>
            <person name="Koringa P.G."/>
            <person name="Iquebal M.A."/>
            <person name="Das S.P."/>
            <person name="Bit A."/>
            <person name="Patnaik S."/>
            <person name="Patel N."/>
            <person name="Shah T.M."/>
            <person name="Hinsu A."/>
            <person name="Jena J.K."/>
        </authorList>
    </citation>
    <scope>NUCLEOTIDE SEQUENCE</scope>
    <source>
        <strain evidence="1">CIFAMagur01</strain>
        <tissue evidence="1">Testis</tissue>
    </source>
</reference>
<keyword evidence="1" id="KW-0012">Acyltransferase</keyword>
<evidence type="ECO:0000313" key="2">
    <source>
        <dbReference type="Proteomes" id="UP000727407"/>
    </source>
</evidence>
<sequence length="60" mass="7039">MPALPTLLGSSLRRGLGCYSHASSQHSFWRAESLHESHAHSRIVWALLFEFWFKNKDERR</sequence>
<name>A0A8J4U2J9_CLAMG</name>
<protein>
    <submittedName>
        <fullName evidence="1">Acyltransferase fer5</fullName>
    </submittedName>
</protein>
<evidence type="ECO:0000313" key="1">
    <source>
        <dbReference type="EMBL" id="KAF5904570.1"/>
    </source>
</evidence>